<protein>
    <submittedName>
        <fullName evidence="2">Uncharacterized protein</fullName>
    </submittedName>
</protein>
<sequence>MNASRRHRSPASQTTDGSEPGPLDGQQITQTECRGCGTQIAGLNGRYACSMCGWANEWSEGHTSTPPRP</sequence>
<evidence type="ECO:0000313" key="3">
    <source>
        <dbReference type="Proteomes" id="UP000190539"/>
    </source>
</evidence>
<dbReference type="RefSeq" id="WP_077963878.1">
    <property type="nucleotide sequence ID" value="NZ_CP045178.1"/>
</dbReference>
<organism evidence="2 3">
    <name type="scientific">Streptomyces tsukubensis</name>
    <dbReference type="NCBI Taxonomy" id="83656"/>
    <lineage>
        <taxon>Bacteria</taxon>
        <taxon>Bacillati</taxon>
        <taxon>Actinomycetota</taxon>
        <taxon>Actinomycetes</taxon>
        <taxon>Kitasatosporales</taxon>
        <taxon>Streptomycetaceae</taxon>
        <taxon>Streptomyces</taxon>
    </lineage>
</organism>
<dbReference type="AlphaFoldDB" id="A0A1V4AFL7"/>
<name>A0A1V4AFL7_9ACTN</name>
<evidence type="ECO:0000256" key="1">
    <source>
        <dbReference type="SAM" id="MobiDB-lite"/>
    </source>
</evidence>
<proteinExistence type="predicted"/>
<gene>
    <name evidence="2" type="ORF">B1H18_01155</name>
</gene>
<evidence type="ECO:0000313" key="2">
    <source>
        <dbReference type="EMBL" id="OON82692.1"/>
    </source>
</evidence>
<accession>A0A1V4AFL7</accession>
<dbReference type="Proteomes" id="UP000190539">
    <property type="component" value="Unassembled WGS sequence"/>
</dbReference>
<dbReference type="STRING" id="83656.B1H18_01155"/>
<keyword evidence="3" id="KW-1185">Reference proteome</keyword>
<dbReference type="OrthoDB" id="4319030at2"/>
<reference evidence="2 3" key="1">
    <citation type="submission" date="2017-02" db="EMBL/GenBank/DDBJ databases">
        <title>Draft Genome Sequence of Streptomyces tsukubaensis F601, a Producer of the immunosuppressant tacrolimus FK506.</title>
        <authorList>
            <person name="Zong G."/>
            <person name="Zhong C."/>
            <person name="Fu J."/>
            <person name="Qin R."/>
            <person name="Cao G."/>
        </authorList>
    </citation>
    <scope>NUCLEOTIDE SEQUENCE [LARGE SCALE GENOMIC DNA]</scope>
    <source>
        <strain evidence="2 3">F601</strain>
    </source>
</reference>
<feature type="region of interest" description="Disordered" evidence="1">
    <location>
        <begin position="1"/>
        <end position="28"/>
    </location>
</feature>
<dbReference type="EMBL" id="MVFC01000001">
    <property type="protein sequence ID" value="OON82692.1"/>
    <property type="molecule type" value="Genomic_DNA"/>
</dbReference>
<comment type="caution">
    <text evidence="2">The sequence shown here is derived from an EMBL/GenBank/DDBJ whole genome shotgun (WGS) entry which is preliminary data.</text>
</comment>